<evidence type="ECO:0000313" key="2">
    <source>
        <dbReference type="EMBL" id="CAH0109761.1"/>
    </source>
</evidence>
<dbReference type="Proteomes" id="UP000789390">
    <property type="component" value="Unassembled WGS sequence"/>
</dbReference>
<evidence type="ECO:0000313" key="3">
    <source>
        <dbReference type="Proteomes" id="UP000789390"/>
    </source>
</evidence>
<feature type="chain" id="PRO_5035224582" description="Cuticular protein" evidence="1">
    <location>
        <begin position="26"/>
        <end position="165"/>
    </location>
</feature>
<comment type="caution">
    <text evidence="2">The sequence shown here is derived from an EMBL/GenBank/DDBJ whole genome shotgun (WGS) entry which is preliminary data.</text>
</comment>
<dbReference type="EMBL" id="CAKKLH010000295">
    <property type="protein sequence ID" value="CAH0109761.1"/>
    <property type="molecule type" value="Genomic_DNA"/>
</dbReference>
<keyword evidence="1" id="KW-0732">Signal</keyword>
<evidence type="ECO:0008006" key="4">
    <source>
        <dbReference type="Google" id="ProtNLM"/>
    </source>
</evidence>
<evidence type="ECO:0000256" key="1">
    <source>
        <dbReference type="SAM" id="SignalP"/>
    </source>
</evidence>
<name>A0A8J2RX19_9CRUS</name>
<sequence length="165" mass="17460">MSHYSTRRTWNTFLIMAIFLAIVSAGPVPKAFDGLSLGGQPYYYPYSGAYLSANYPVQPQQQFMPLPGDFVVEQKPASSYVAPTAINADRFGNPQGIQLVLSVPSAVPPGTSVSVTVNVNSEPNGATVVSVSNPVVSSPAPAQPAESIVVDANSNKGKLTIRNEF</sequence>
<proteinExistence type="predicted"/>
<dbReference type="OrthoDB" id="10540300at2759"/>
<dbReference type="AlphaFoldDB" id="A0A8J2RX19"/>
<accession>A0A8J2RX19</accession>
<feature type="signal peptide" evidence="1">
    <location>
        <begin position="1"/>
        <end position="25"/>
    </location>
</feature>
<protein>
    <recommendedName>
        <fullName evidence="4">Cuticular protein</fullName>
    </recommendedName>
</protein>
<organism evidence="2 3">
    <name type="scientific">Daphnia galeata</name>
    <dbReference type="NCBI Taxonomy" id="27404"/>
    <lineage>
        <taxon>Eukaryota</taxon>
        <taxon>Metazoa</taxon>
        <taxon>Ecdysozoa</taxon>
        <taxon>Arthropoda</taxon>
        <taxon>Crustacea</taxon>
        <taxon>Branchiopoda</taxon>
        <taxon>Diplostraca</taxon>
        <taxon>Cladocera</taxon>
        <taxon>Anomopoda</taxon>
        <taxon>Daphniidae</taxon>
        <taxon>Daphnia</taxon>
    </lineage>
</organism>
<reference evidence="2" key="1">
    <citation type="submission" date="2021-11" db="EMBL/GenBank/DDBJ databases">
        <authorList>
            <person name="Schell T."/>
        </authorList>
    </citation>
    <scope>NUCLEOTIDE SEQUENCE</scope>
    <source>
        <strain evidence="2">M5</strain>
    </source>
</reference>
<gene>
    <name evidence="2" type="ORF">DGAL_LOCUS13246</name>
</gene>
<keyword evidence="3" id="KW-1185">Reference proteome</keyword>